<reference evidence="9" key="1">
    <citation type="submission" date="2020-08" db="EMBL/GenBank/DDBJ databases">
        <title>Spodoptera exigua strain:BAW_Kor-Di-RS1 Genome sequencing and assembly.</title>
        <authorList>
            <person name="Kim J."/>
            <person name="Nam H.Y."/>
            <person name="Kwon M."/>
            <person name="Choi J.H."/>
            <person name="Cho S.R."/>
            <person name="Kim G.-H."/>
        </authorList>
    </citation>
    <scope>NUCLEOTIDE SEQUENCE</scope>
    <source>
        <strain evidence="9">BAW_Kor-Di-RS1</strain>
        <tissue evidence="9">Whole-body</tissue>
    </source>
</reference>
<dbReference type="PROSITE" id="PS00108">
    <property type="entry name" value="PROTEIN_KINASE_ST"/>
    <property type="match status" value="1"/>
</dbReference>
<name>A0A835GQG4_SPOEX</name>
<evidence type="ECO:0000256" key="3">
    <source>
        <dbReference type="ARBA" id="ARBA00022679"/>
    </source>
</evidence>
<evidence type="ECO:0000256" key="5">
    <source>
        <dbReference type="ARBA" id="ARBA00022777"/>
    </source>
</evidence>
<evidence type="ECO:0000259" key="8">
    <source>
        <dbReference type="PROSITE" id="PS50011"/>
    </source>
</evidence>
<accession>A0A835GQG4</accession>
<dbReference type="InterPro" id="IPR011009">
    <property type="entry name" value="Kinase-like_dom_sf"/>
</dbReference>
<evidence type="ECO:0000313" key="10">
    <source>
        <dbReference type="Proteomes" id="UP000648187"/>
    </source>
</evidence>
<gene>
    <name evidence="9" type="ORF">HW555_001256</name>
</gene>
<dbReference type="InterPro" id="IPR000719">
    <property type="entry name" value="Prot_kinase_dom"/>
</dbReference>
<dbReference type="GO" id="GO:0005524">
    <property type="term" value="F:ATP binding"/>
    <property type="evidence" value="ECO:0007669"/>
    <property type="project" value="UniProtKB-KW"/>
</dbReference>
<keyword evidence="3" id="KW-0808">Transferase</keyword>
<keyword evidence="10" id="KW-1185">Reference proteome</keyword>
<protein>
    <recommendedName>
        <fullName evidence="8">Protein kinase domain-containing protein</fullName>
    </recommendedName>
</protein>
<feature type="compositionally biased region" description="Basic residues" evidence="7">
    <location>
        <begin position="50"/>
        <end position="62"/>
    </location>
</feature>
<dbReference type="PROSITE" id="PS50011">
    <property type="entry name" value="PROTEIN_KINASE_DOM"/>
    <property type="match status" value="1"/>
</dbReference>
<dbReference type="Pfam" id="PF00069">
    <property type="entry name" value="Pkinase"/>
    <property type="match status" value="1"/>
</dbReference>
<dbReference type="FunFam" id="1.10.510.10:FF:000624">
    <property type="entry name" value="Mitogen-activated protein kinase"/>
    <property type="match status" value="1"/>
</dbReference>
<comment type="caution">
    <text evidence="9">The sequence shown here is derived from an EMBL/GenBank/DDBJ whole genome shotgun (WGS) entry which is preliminary data.</text>
</comment>
<dbReference type="GO" id="GO:0005634">
    <property type="term" value="C:nucleus"/>
    <property type="evidence" value="ECO:0007669"/>
    <property type="project" value="TreeGrafter"/>
</dbReference>
<dbReference type="Gene3D" id="1.10.510.10">
    <property type="entry name" value="Transferase(Phosphotransferase) domain 1"/>
    <property type="match status" value="1"/>
</dbReference>
<dbReference type="PANTHER" id="PTHR24056:SF107">
    <property type="entry name" value="CYCLIN-DEPENDENT KINASE 11A-RELATED"/>
    <property type="match status" value="1"/>
</dbReference>
<dbReference type="SUPFAM" id="SSF56112">
    <property type="entry name" value="Protein kinase-like (PK-like)"/>
    <property type="match status" value="1"/>
</dbReference>
<organism evidence="9 10">
    <name type="scientific">Spodoptera exigua</name>
    <name type="common">Beet armyworm</name>
    <name type="synonym">Noctua fulgens</name>
    <dbReference type="NCBI Taxonomy" id="7107"/>
    <lineage>
        <taxon>Eukaryota</taxon>
        <taxon>Metazoa</taxon>
        <taxon>Ecdysozoa</taxon>
        <taxon>Arthropoda</taxon>
        <taxon>Hexapoda</taxon>
        <taxon>Insecta</taxon>
        <taxon>Pterygota</taxon>
        <taxon>Neoptera</taxon>
        <taxon>Endopterygota</taxon>
        <taxon>Lepidoptera</taxon>
        <taxon>Glossata</taxon>
        <taxon>Ditrysia</taxon>
        <taxon>Noctuoidea</taxon>
        <taxon>Noctuidae</taxon>
        <taxon>Amphipyrinae</taxon>
        <taxon>Spodoptera</taxon>
    </lineage>
</organism>
<evidence type="ECO:0000256" key="7">
    <source>
        <dbReference type="SAM" id="MobiDB-lite"/>
    </source>
</evidence>
<sequence length="394" mass="44812">MNSVNKFEISESASSLLCTIPQAVKLGKTYREKISSKKAAMQKYKEDKRREKKGHKSMKSNKRTVEVKDVTDAEPFHPAIRDNRSIKEFQYLNKIDEGTYGIVFRARDKVTGDTVALKRLKALNQNEGFSIAARRELTTLLKIQHPNIVAGREIVVGSGSNEVFVAMEYVPHQLKNFMDTMRMNHLMFSPAHVKCLMTQLLNAVLHLHDKGILHRDLKTNNLLLSQDGILKVADLGSAREYESIPQQYTPGKVTRWYRAPELLLLSREYSTPVDMWSVGCIFAELIMLQPLFPGTTEIDQLDKIFKELGTPSETIWPGYNALPIVKHVIFDSYAPGGLRKKINRRQLTDCGFSFLQGLLIYNPVKRLTAASAIEHAYFKEEPVAIKPDRFLISM</sequence>
<keyword evidence="2" id="KW-0723">Serine/threonine-protein kinase</keyword>
<proteinExistence type="inferred from homology"/>
<keyword evidence="6" id="KW-0067">ATP-binding</keyword>
<dbReference type="InterPro" id="IPR008271">
    <property type="entry name" value="Ser/Thr_kinase_AS"/>
</dbReference>
<evidence type="ECO:0000256" key="1">
    <source>
        <dbReference type="ARBA" id="ARBA00006485"/>
    </source>
</evidence>
<comment type="similarity">
    <text evidence="1">Belongs to the protein kinase superfamily. CMGC Ser/Thr protein kinase family. CDC2/CDKX subfamily.</text>
</comment>
<dbReference type="EMBL" id="JACKWZ010000009">
    <property type="protein sequence ID" value="KAF9423447.1"/>
    <property type="molecule type" value="Genomic_DNA"/>
</dbReference>
<dbReference type="GO" id="GO:0004674">
    <property type="term" value="F:protein serine/threonine kinase activity"/>
    <property type="evidence" value="ECO:0007669"/>
    <property type="project" value="UniProtKB-KW"/>
</dbReference>
<dbReference type="Gene3D" id="3.30.200.20">
    <property type="entry name" value="Phosphorylase Kinase, domain 1"/>
    <property type="match status" value="1"/>
</dbReference>
<feature type="region of interest" description="Disordered" evidence="7">
    <location>
        <begin position="37"/>
        <end position="63"/>
    </location>
</feature>
<dbReference type="Proteomes" id="UP000648187">
    <property type="component" value="Unassembled WGS sequence"/>
</dbReference>
<evidence type="ECO:0000256" key="2">
    <source>
        <dbReference type="ARBA" id="ARBA00022527"/>
    </source>
</evidence>
<keyword evidence="4" id="KW-0547">Nucleotide-binding</keyword>
<dbReference type="PANTHER" id="PTHR24056">
    <property type="entry name" value="CELL DIVISION PROTEIN KINASE"/>
    <property type="match status" value="1"/>
</dbReference>
<dbReference type="GO" id="GO:0007346">
    <property type="term" value="P:regulation of mitotic cell cycle"/>
    <property type="evidence" value="ECO:0007669"/>
    <property type="project" value="TreeGrafter"/>
</dbReference>
<keyword evidence="5" id="KW-0418">Kinase</keyword>
<dbReference type="SMART" id="SM00220">
    <property type="entry name" value="S_TKc"/>
    <property type="match status" value="1"/>
</dbReference>
<dbReference type="InterPro" id="IPR050108">
    <property type="entry name" value="CDK"/>
</dbReference>
<evidence type="ECO:0000256" key="6">
    <source>
        <dbReference type="ARBA" id="ARBA00022840"/>
    </source>
</evidence>
<evidence type="ECO:0000313" key="9">
    <source>
        <dbReference type="EMBL" id="KAF9423447.1"/>
    </source>
</evidence>
<feature type="domain" description="Protein kinase" evidence="8">
    <location>
        <begin position="89"/>
        <end position="378"/>
    </location>
</feature>
<dbReference type="AlphaFoldDB" id="A0A835GQG4"/>
<evidence type="ECO:0000256" key="4">
    <source>
        <dbReference type="ARBA" id="ARBA00022741"/>
    </source>
</evidence>